<dbReference type="Proteomes" id="UP000306319">
    <property type="component" value="Unassembled WGS sequence"/>
</dbReference>
<dbReference type="EMBL" id="SRYB01000038">
    <property type="protein sequence ID" value="TGY76624.1"/>
    <property type="molecule type" value="Genomic_DNA"/>
</dbReference>
<name>A0AC61RGC9_9BACT</name>
<proteinExistence type="predicted"/>
<evidence type="ECO:0000313" key="1">
    <source>
        <dbReference type="EMBL" id="TGY76624.1"/>
    </source>
</evidence>
<sequence length="374" mass="40676">MKKIFTLIVAAATTLGVYADLNGDGYYRVENYKTKRYASVIDNRGSIDIAATTADLQAIKLWLVFDDVSHDPASVFYISKVGSEYQLTTQGTGVYQIIDHYLKLRENGNSKGQKLYMAYGTDGRVTKYLADGNSWSGNRGTMGTNSSGDYRKWFILPMDAAGENFYGAMPDVDADGSLYTTVYASFPFSAYSSGVKMYYVSNVKNGWVELSEIEGTVPAATPVVVECVGTEPGDNRMTVGGTGSAVSGNKLKGQYFNCDIAGHINRVKYDPTTMRVLGRCADGSLGFVKASGLDYVPANTAYLVVPGWYEDELKCVKTHSEFEADVDEIEAVGGNKPRAVYSITGVQLYQDATDEEIASLPKGIYIIGGKKVKI</sequence>
<gene>
    <name evidence="1" type="ORF">E5331_17810</name>
</gene>
<comment type="caution">
    <text evidence="1">The sequence shown here is derived from an EMBL/GenBank/DDBJ whole genome shotgun (WGS) entry which is preliminary data.</text>
</comment>
<evidence type="ECO:0000313" key="2">
    <source>
        <dbReference type="Proteomes" id="UP000306319"/>
    </source>
</evidence>
<organism evidence="1 2">
    <name type="scientific">Lepagella muris</name>
    <dbReference type="NCBI Taxonomy" id="3032870"/>
    <lineage>
        <taxon>Bacteria</taxon>
        <taxon>Pseudomonadati</taxon>
        <taxon>Bacteroidota</taxon>
        <taxon>Bacteroidia</taxon>
        <taxon>Bacteroidales</taxon>
        <taxon>Muribaculaceae</taxon>
        <taxon>Lepagella</taxon>
    </lineage>
</organism>
<accession>A0AC61RGC9</accession>
<reference evidence="1" key="1">
    <citation type="submission" date="2019-04" db="EMBL/GenBank/DDBJ databases">
        <title>Microbes associate with the intestines of laboratory mice.</title>
        <authorList>
            <person name="Navarre W."/>
            <person name="Wong E."/>
            <person name="Huang K."/>
            <person name="Tropini C."/>
            <person name="Ng K."/>
            <person name="Yu B."/>
        </authorList>
    </citation>
    <scope>NUCLEOTIDE SEQUENCE</scope>
    <source>
        <strain evidence="1">NM04_E33</strain>
    </source>
</reference>
<keyword evidence="2" id="KW-1185">Reference proteome</keyword>
<protein>
    <submittedName>
        <fullName evidence="1">Uncharacterized protein</fullName>
    </submittedName>
</protein>